<dbReference type="InterPro" id="IPR000719">
    <property type="entry name" value="Prot_kinase_dom"/>
</dbReference>
<dbReference type="InterPro" id="IPR011009">
    <property type="entry name" value="Kinase-like_dom_sf"/>
</dbReference>
<dbReference type="GeneID" id="121393938"/>
<proteinExistence type="predicted"/>
<dbReference type="Gene3D" id="1.10.510.10">
    <property type="entry name" value="Transferase(Phosphotransferase) domain 1"/>
    <property type="match status" value="2"/>
</dbReference>
<evidence type="ECO:0000256" key="3">
    <source>
        <dbReference type="ARBA" id="ARBA00022741"/>
    </source>
</evidence>
<dbReference type="RefSeq" id="XP_041419724.1">
    <property type="nucleotide sequence ID" value="XM_041563790.1"/>
</dbReference>
<evidence type="ECO:0000256" key="1">
    <source>
        <dbReference type="ARBA" id="ARBA00022527"/>
    </source>
</evidence>
<keyword evidence="5 6" id="KW-0067">ATP-binding</keyword>
<dbReference type="AlphaFoldDB" id="A0A8J1KU15"/>
<keyword evidence="2" id="KW-0808">Transferase</keyword>
<feature type="region of interest" description="Disordered" evidence="7">
    <location>
        <begin position="47"/>
        <end position="144"/>
    </location>
</feature>
<dbReference type="GO" id="GO:0005524">
    <property type="term" value="F:ATP binding"/>
    <property type="evidence" value="ECO:0007669"/>
    <property type="project" value="UniProtKB-UniRule"/>
</dbReference>
<feature type="compositionally biased region" description="Basic residues" evidence="7">
    <location>
        <begin position="106"/>
        <end position="115"/>
    </location>
</feature>
<dbReference type="InterPro" id="IPR017441">
    <property type="entry name" value="Protein_kinase_ATP_BS"/>
</dbReference>
<dbReference type="InterPro" id="IPR000961">
    <property type="entry name" value="AGC-kinase_C"/>
</dbReference>
<keyword evidence="10" id="KW-1185">Reference proteome</keyword>
<evidence type="ECO:0000256" key="7">
    <source>
        <dbReference type="SAM" id="MobiDB-lite"/>
    </source>
</evidence>
<name>A0A8J1KU15_XENLA</name>
<keyword evidence="3 6" id="KW-0547">Nucleotide-binding</keyword>
<evidence type="ECO:0000313" key="10">
    <source>
        <dbReference type="Proteomes" id="UP000186698"/>
    </source>
</evidence>
<dbReference type="Pfam" id="PF00069">
    <property type="entry name" value="Pkinase"/>
    <property type="match status" value="2"/>
</dbReference>
<sequence>MSSRNISKSPSLKASINECSRLCRKRRIVSSEEEEIEKMRKKLFKEEKKKWIDSGDEEEVEREKTIPEQSNNNRKIRRCLKRRIESDEEEEATSNNKTNRSNDIKKGKKRGRYQKRWIESDEEAEREKEKQPNSNFKESVRSRSYEGSGNITASAFQYGAGLTDKRKLLMCCWLWAEVCQMCKTNRISPFPEERSSHGRPCIESRRPLSLNITEYDFHYVLGTGGFAKVMLASTPVTRKLVAVKIIQKEPTNTSSIVKEAQVLRVAVGHPFLCHAHAAFQSQLHAFFIMEYASGGSLHELIGDRQHLEEREVIFYSAEMVCGLQYLHSRGIIHRYVMFASYLYMLFISGVTTEEADPAVAGGTGGQEGPASSVARPLVQNNNRLDIKPGNVLLSSEGHVKLADFGVAAAEVFGHNTIHGQAGTLNYMAPEMLLDRDYTAAVDWWSFGVTLCKMATGKSPFQTGCDLPKVKKSILKDQPNIPGWISSELRNLLRKLLKKKPHKRLGINGSIRQHPFYASIDWEELESMGIPPPFQPEPESSEDLNKVTPSFMEVLQNPSEDNLIQGLSYINPSWKE</sequence>
<dbReference type="PROSITE" id="PS50011">
    <property type="entry name" value="PROTEIN_KINASE_DOM"/>
    <property type="match status" value="1"/>
</dbReference>
<feature type="domain" description="AGC-kinase C-terminal" evidence="9">
    <location>
        <begin position="517"/>
        <end position="575"/>
    </location>
</feature>
<dbReference type="GO" id="GO:0005634">
    <property type="term" value="C:nucleus"/>
    <property type="evidence" value="ECO:0000318"/>
    <property type="project" value="GO_Central"/>
</dbReference>
<evidence type="ECO:0000259" key="9">
    <source>
        <dbReference type="PROSITE" id="PS51285"/>
    </source>
</evidence>
<evidence type="ECO:0000259" key="8">
    <source>
        <dbReference type="PROSITE" id="PS50011"/>
    </source>
</evidence>
<dbReference type="SUPFAM" id="SSF56112">
    <property type="entry name" value="Protein kinase-like (PK-like)"/>
    <property type="match status" value="2"/>
</dbReference>
<gene>
    <name evidence="11" type="primary">LOC121393938</name>
</gene>
<dbReference type="GO" id="GO:0004674">
    <property type="term" value="F:protein serine/threonine kinase activity"/>
    <property type="evidence" value="ECO:0000318"/>
    <property type="project" value="GO_Central"/>
</dbReference>
<protein>
    <submittedName>
        <fullName evidence="11">Protein kinase C delta type-like</fullName>
    </submittedName>
</protein>
<feature type="domain" description="Protein kinase" evidence="8">
    <location>
        <begin position="215"/>
        <end position="516"/>
    </location>
</feature>
<evidence type="ECO:0000256" key="6">
    <source>
        <dbReference type="PROSITE-ProRule" id="PRU10141"/>
    </source>
</evidence>
<dbReference type="KEGG" id="xla:121393938"/>
<dbReference type="PANTHER" id="PTHR24351">
    <property type="entry name" value="RIBOSOMAL PROTEIN S6 KINASE"/>
    <property type="match status" value="1"/>
</dbReference>
<dbReference type="SMART" id="SM00220">
    <property type="entry name" value="S_TKc"/>
    <property type="match status" value="1"/>
</dbReference>
<accession>A0A8J1KU15</accession>
<feature type="binding site" evidence="6">
    <location>
        <position position="244"/>
    </location>
    <ligand>
        <name>ATP</name>
        <dbReference type="ChEBI" id="CHEBI:30616"/>
    </ligand>
</feature>
<dbReference type="Proteomes" id="UP000186698">
    <property type="component" value="Chromosome 5L"/>
</dbReference>
<evidence type="ECO:0000256" key="4">
    <source>
        <dbReference type="ARBA" id="ARBA00022777"/>
    </source>
</evidence>
<dbReference type="OrthoDB" id="341578at2759"/>
<evidence type="ECO:0000313" key="11">
    <source>
        <dbReference type="RefSeq" id="XP_041419724.1"/>
    </source>
</evidence>
<dbReference type="Gene3D" id="3.30.200.20">
    <property type="entry name" value="Phosphorylase Kinase, domain 1"/>
    <property type="match status" value="1"/>
</dbReference>
<dbReference type="PROSITE" id="PS51285">
    <property type="entry name" value="AGC_KINASE_CTER"/>
    <property type="match status" value="1"/>
</dbReference>
<dbReference type="GO" id="GO:0005737">
    <property type="term" value="C:cytoplasm"/>
    <property type="evidence" value="ECO:0000318"/>
    <property type="project" value="GO_Central"/>
</dbReference>
<keyword evidence="4" id="KW-0418">Kinase</keyword>
<reference evidence="11" key="1">
    <citation type="submission" date="2025-08" db="UniProtKB">
        <authorList>
            <consortium name="RefSeq"/>
        </authorList>
    </citation>
    <scope>IDENTIFICATION</scope>
    <source>
        <strain evidence="11">J_2021</strain>
        <tissue evidence="11">Erythrocytes</tissue>
    </source>
</reference>
<keyword evidence="1" id="KW-0723">Serine/threonine-protein kinase</keyword>
<evidence type="ECO:0000256" key="5">
    <source>
        <dbReference type="ARBA" id="ARBA00022840"/>
    </source>
</evidence>
<evidence type="ECO:0000256" key="2">
    <source>
        <dbReference type="ARBA" id="ARBA00022679"/>
    </source>
</evidence>
<dbReference type="PROSITE" id="PS00107">
    <property type="entry name" value="PROTEIN_KINASE_ATP"/>
    <property type="match status" value="1"/>
</dbReference>
<organism evidence="10 11">
    <name type="scientific">Xenopus laevis</name>
    <name type="common">African clawed frog</name>
    <dbReference type="NCBI Taxonomy" id="8355"/>
    <lineage>
        <taxon>Eukaryota</taxon>
        <taxon>Metazoa</taxon>
        <taxon>Chordata</taxon>
        <taxon>Craniata</taxon>
        <taxon>Vertebrata</taxon>
        <taxon>Euteleostomi</taxon>
        <taxon>Amphibia</taxon>
        <taxon>Batrachia</taxon>
        <taxon>Anura</taxon>
        <taxon>Pipoidea</taxon>
        <taxon>Pipidae</taxon>
        <taxon>Xenopodinae</taxon>
        <taxon>Xenopus</taxon>
        <taxon>Xenopus</taxon>
    </lineage>
</organism>